<keyword evidence="4" id="KW-1185">Reference proteome</keyword>
<gene>
    <name evidence="3" type="ORF">LSTR_LSTR014138</name>
</gene>
<dbReference type="SMART" id="SM00228">
    <property type="entry name" value="PDZ"/>
    <property type="match status" value="1"/>
</dbReference>
<evidence type="ECO:0000259" key="2">
    <source>
        <dbReference type="PROSITE" id="PS50106"/>
    </source>
</evidence>
<dbReference type="PANTHER" id="PTHR12345:SF3">
    <property type="entry name" value="PDZ DOMAIN-CONTAINING PROTEIN"/>
    <property type="match status" value="1"/>
</dbReference>
<keyword evidence="1" id="KW-0677">Repeat</keyword>
<dbReference type="EMBL" id="QKKF02012379">
    <property type="protein sequence ID" value="RZF43675.1"/>
    <property type="molecule type" value="Genomic_DNA"/>
</dbReference>
<dbReference type="InterPro" id="IPR051230">
    <property type="entry name" value="APP-Binding"/>
</dbReference>
<dbReference type="PROSITE" id="PS50106">
    <property type="entry name" value="PDZ"/>
    <property type="match status" value="1"/>
</dbReference>
<evidence type="ECO:0000313" key="3">
    <source>
        <dbReference type="EMBL" id="RZF43675.1"/>
    </source>
</evidence>
<dbReference type="InParanoid" id="A0A482XCI5"/>
<accession>A0A482XCI5</accession>
<dbReference type="InterPro" id="IPR036034">
    <property type="entry name" value="PDZ_sf"/>
</dbReference>
<dbReference type="AlphaFoldDB" id="A0A482XCI5"/>
<dbReference type="Gene3D" id="2.30.42.10">
    <property type="match status" value="1"/>
</dbReference>
<comment type="caution">
    <text evidence="3">The sequence shown here is derived from an EMBL/GenBank/DDBJ whole genome shotgun (WGS) entry which is preliminary data.</text>
</comment>
<dbReference type="SUPFAM" id="SSF50156">
    <property type="entry name" value="PDZ domain-like"/>
    <property type="match status" value="1"/>
</dbReference>
<dbReference type="InterPro" id="IPR001478">
    <property type="entry name" value="PDZ"/>
</dbReference>
<dbReference type="GO" id="GO:0005886">
    <property type="term" value="C:plasma membrane"/>
    <property type="evidence" value="ECO:0007669"/>
    <property type="project" value="TreeGrafter"/>
</dbReference>
<dbReference type="PANTHER" id="PTHR12345">
    <property type="entry name" value="SYNTENIN RELATED"/>
    <property type="match status" value="1"/>
</dbReference>
<proteinExistence type="predicted"/>
<dbReference type="STRING" id="195883.A0A482XCI5"/>
<organism evidence="3 4">
    <name type="scientific">Laodelphax striatellus</name>
    <name type="common">Small brown planthopper</name>
    <name type="synonym">Delphax striatella</name>
    <dbReference type="NCBI Taxonomy" id="195883"/>
    <lineage>
        <taxon>Eukaryota</taxon>
        <taxon>Metazoa</taxon>
        <taxon>Ecdysozoa</taxon>
        <taxon>Arthropoda</taxon>
        <taxon>Hexapoda</taxon>
        <taxon>Insecta</taxon>
        <taxon>Pterygota</taxon>
        <taxon>Neoptera</taxon>
        <taxon>Paraneoptera</taxon>
        <taxon>Hemiptera</taxon>
        <taxon>Auchenorrhyncha</taxon>
        <taxon>Fulgoroidea</taxon>
        <taxon>Delphacidae</taxon>
        <taxon>Criomorphinae</taxon>
        <taxon>Laodelphax</taxon>
    </lineage>
</organism>
<dbReference type="OrthoDB" id="10059177at2759"/>
<name>A0A482XCI5_LAOST</name>
<reference evidence="3 4" key="1">
    <citation type="journal article" date="2017" name="Gigascience">
        <title>Genome sequence of the small brown planthopper, Laodelphax striatellus.</title>
        <authorList>
            <person name="Zhu J."/>
            <person name="Jiang F."/>
            <person name="Wang X."/>
            <person name="Yang P."/>
            <person name="Bao Y."/>
            <person name="Zhao W."/>
            <person name="Wang W."/>
            <person name="Lu H."/>
            <person name="Wang Q."/>
            <person name="Cui N."/>
            <person name="Li J."/>
            <person name="Chen X."/>
            <person name="Luo L."/>
            <person name="Yu J."/>
            <person name="Kang L."/>
            <person name="Cui F."/>
        </authorList>
    </citation>
    <scope>NUCLEOTIDE SEQUENCE [LARGE SCALE GENOMIC DNA]</scope>
    <source>
        <strain evidence="3">Lst14</strain>
    </source>
</reference>
<dbReference type="Pfam" id="PF17820">
    <property type="entry name" value="PDZ_6"/>
    <property type="match status" value="1"/>
</dbReference>
<dbReference type="Proteomes" id="UP000291343">
    <property type="component" value="Unassembled WGS sequence"/>
</dbReference>
<evidence type="ECO:0000313" key="4">
    <source>
        <dbReference type="Proteomes" id="UP000291343"/>
    </source>
</evidence>
<feature type="domain" description="PDZ" evidence="2">
    <location>
        <begin position="23"/>
        <end position="90"/>
    </location>
</feature>
<evidence type="ECO:0000256" key="1">
    <source>
        <dbReference type="ARBA" id="ARBA00022737"/>
    </source>
</evidence>
<dbReference type="GO" id="GO:0005737">
    <property type="term" value="C:cytoplasm"/>
    <property type="evidence" value="ECO:0007669"/>
    <property type="project" value="TreeGrafter"/>
</dbReference>
<dbReference type="SMR" id="A0A482XCI5"/>
<dbReference type="InterPro" id="IPR041489">
    <property type="entry name" value="PDZ_6"/>
</dbReference>
<protein>
    <recommendedName>
        <fullName evidence="2">PDZ domain-containing protein</fullName>
    </recommendedName>
</protein>
<sequence length="161" mass="17506">MVAPLSSQTLGLQRAQVTHGLREVTLCKDASGKVGLRVCAVNKGVFVSVVSKGSPAAMCGIRFGDQILQINGISVAGYSMTQVHDLFRKSTVNGINIILRDRLISRAGWSVTEHNLLEVDGQNVVGRERQRDNCADRESPAVITNTIISSVHLRHMDDQVK</sequence>